<dbReference type="Gene3D" id="1.10.287.470">
    <property type="entry name" value="Helix hairpin bin"/>
    <property type="match status" value="1"/>
</dbReference>
<dbReference type="OrthoDB" id="5291878at2"/>
<proteinExistence type="predicted"/>
<feature type="chain" id="PRO_5016351135" evidence="2">
    <location>
        <begin position="38"/>
        <end position="358"/>
    </location>
</feature>
<dbReference type="SUPFAM" id="SSF111369">
    <property type="entry name" value="HlyD-like secretion proteins"/>
    <property type="match status" value="2"/>
</dbReference>
<feature type="signal peptide" evidence="2">
    <location>
        <begin position="1"/>
        <end position="37"/>
    </location>
</feature>
<feature type="domain" description="CzcB-like barrel-sandwich hybrid" evidence="3">
    <location>
        <begin position="81"/>
        <end position="248"/>
    </location>
</feature>
<dbReference type="KEGG" id="htl:HPTL_1075"/>
<dbReference type="Pfam" id="PF25973">
    <property type="entry name" value="BSH_CzcB"/>
    <property type="match status" value="1"/>
</dbReference>
<dbReference type="Gene3D" id="2.40.50.100">
    <property type="match status" value="1"/>
</dbReference>
<reference evidence="4 5" key="1">
    <citation type="submission" date="2018-04" db="EMBL/GenBank/DDBJ databases">
        <title>Complete genome sequence of Hydrogenophilus thermoluteolus TH-1.</title>
        <authorList>
            <person name="Arai H."/>
        </authorList>
    </citation>
    <scope>NUCLEOTIDE SEQUENCE [LARGE SCALE GENOMIC DNA]</scope>
    <source>
        <strain evidence="4 5">TH-1</strain>
    </source>
</reference>
<evidence type="ECO:0000256" key="1">
    <source>
        <dbReference type="SAM" id="Coils"/>
    </source>
</evidence>
<dbReference type="PANTHER" id="PTHR30438:SF2">
    <property type="entry name" value="MEMBRANE PROTEIN"/>
    <property type="match status" value="1"/>
</dbReference>
<keyword evidence="2" id="KW-0732">Signal</keyword>
<name>A0A2Z6DYC1_HYDTE</name>
<dbReference type="Gene3D" id="2.40.30.170">
    <property type="match status" value="1"/>
</dbReference>
<dbReference type="GO" id="GO:0005886">
    <property type="term" value="C:plasma membrane"/>
    <property type="evidence" value="ECO:0007669"/>
    <property type="project" value="TreeGrafter"/>
</dbReference>
<protein>
    <submittedName>
        <fullName evidence="4">Efflux transporter periplasmic adaptor subunit</fullName>
    </submittedName>
</protein>
<keyword evidence="5" id="KW-1185">Reference proteome</keyword>
<evidence type="ECO:0000256" key="2">
    <source>
        <dbReference type="SAM" id="SignalP"/>
    </source>
</evidence>
<dbReference type="PANTHER" id="PTHR30438">
    <property type="entry name" value="36 KDA ANTIGEN-RELATED"/>
    <property type="match status" value="1"/>
</dbReference>
<dbReference type="AlphaFoldDB" id="A0A2Z6DYC1"/>
<dbReference type="Proteomes" id="UP000262004">
    <property type="component" value="Chromosome"/>
</dbReference>
<evidence type="ECO:0000313" key="4">
    <source>
        <dbReference type="EMBL" id="BBD77339.1"/>
    </source>
</evidence>
<dbReference type="InterPro" id="IPR058647">
    <property type="entry name" value="BSH_CzcB-like"/>
</dbReference>
<dbReference type="EMBL" id="AP018558">
    <property type="protein sequence ID" value="BBD77339.1"/>
    <property type="molecule type" value="Genomic_DNA"/>
</dbReference>
<accession>A0A2Z6DYC1</accession>
<organism evidence="4 5">
    <name type="scientific">Hydrogenophilus thermoluteolus</name>
    <name type="common">Pseudomonas hydrogenothermophila</name>
    <dbReference type="NCBI Taxonomy" id="297"/>
    <lineage>
        <taxon>Bacteria</taxon>
        <taxon>Pseudomonadati</taxon>
        <taxon>Pseudomonadota</taxon>
        <taxon>Hydrogenophilia</taxon>
        <taxon>Hydrogenophilales</taxon>
        <taxon>Hydrogenophilaceae</taxon>
        <taxon>Hydrogenophilus</taxon>
    </lineage>
</organism>
<dbReference type="RefSeq" id="WP_119335080.1">
    <property type="nucleotide sequence ID" value="NZ_AP018558.1"/>
</dbReference>
<evidence type="ECO:0000259" key="3">
    <source>
        <dbReference type="Pfam" id="PF25973"/>
    </source>
</evidence>
<feature type="coiled-coil region" evidence="1">
    <location>
        <begin position="112"/>
        <end position="139"/>
    </location>
</feature>
<evidence type="ECO:0000313" key="5">
    <source>
        <dbReference type="Proteomes" id="UP000262004"/>
    </source>
</evidence>
<sequence length="358" mass="39268">MFGQPLLAQHQTGPRIRFRAALVAAVFCASWLGSSVAADTTETPTPWQRLKARLIERGWLRGQTAEHVPIGNGRLELRQYDLASKIPGKVISVTVREGDWVEKDQLLVTLDSNELKAQREALEAQVTVAERAYAEAQAARRKAAADLELARASYQRTQELRQQKFASADQLDRARTAWINAQTALDLAEKRVALAAAQVDAAKAQLNVIDSKLADTQVLSPIAGRVLKRYVLPGEVVPAGATLISLVDPLDLYIDIFLTPAQMRDVALGQPAEIAPEGWPADRVIPARVVFVSPEAQFTPKFVETADERAKLSFRVRVAADAQWLAQHRDALFGGLPAVARILVTEGTAKPRHDDDAR</sequence>
<keyword evidence="1" id="KW-0175">Coiled coil</keyword>
<gene>
    <name evidence="4" type="ORF">HPTL_1075</name>
</gene>